<feature type="binding site" evidence="3">
    <location>
        <position position="198"/>
    </location>
    <ligand>
        <name>Zn(2+)</name>
        <dbReference type="ChEBI" id="CHEBI:29105"/>
    </ligand>
</feature>
<dbReference type="InterPro" id="IPR029035">
    <property type="entry name" value="DHS-like_NAD/FAD-binding_dom"/>
</dbReference>
<keyword evidence="3" id="KW-0479">Metal-binding</keyword>
<dbReference type="GO" id="GO:0017136">
    <property type="term" value="F:histone deacetylase activity, NAD-dependent"/>
    <property type="evidence" value="ECO:0007669"/>
    <property type="project" value="TreeGrafter"/>
</dbReference>
<sequence length="298" mass="31516">MDESDRASDRDRDALERLAAEIDRDATVVALTGAGISAPSGVPTFRGEDGVWEHFDEGQFTYGRFRSDPEGFWADRVALQRELFGEEYEPNAAHEALAAMGRDGYLDAVLTQNTDGLHRDAADGADGGDGANGAAEDGKREDDPGAGDDTPAGTGEPPILELHGNARRVRCTDCGRRRDGDPIFDRAAEGDLPPTCDCGGIYKPDVVLFGEQLPGAVVQRARTLTRDSDVFLAIGSSLVVEPAASFPREAGATGATVGVVNLESTPVDGAADVVYRDDVTEALPRLRSLLERGADGGE</sequence>
<name>M0L820_NATLA</name>
<dbReference type="PROSITE" id="PS50305">
    <property type="entry name" value="SIRTUIN"/>
    <property type="match status" value="1"/>
</dbReference>
<dbReference type="Gene3D" id="3.30.1600.10">
    <property type="entry name" value="SIR2/SIRT2 'Small Domain"/>
    <property type="match status" value="1"/>
</dbReference>
<dbReference type="STRING" id="358396.CHINAEXTREME_09770"/>
<dbReference type="InterPro" id="IPR050134">
    <property type="entry name" value="NAD-dep_sirtuin_deacylases"/>
</dbReference>
<keyword evidence="3" id="KW-0862">Zinc</keyword>
<dbReference type="AlphaFoldDB" id="M0L820"/>
<feature type="active site" description="Proton acceptor" evidence="3">
    <location>
        <position position="163"/>
    </location>
</feature>
<dbReference type="InterPro" id="IPR003000">
    <property type="entry name" value="Sirtuin"/>
</dbReference>
<feature type="region of interest" description="Disordered" evidence="4">
    <location>
        <begin position="117"/>
        <end position="164"/>
    </location>
</feature>
<evidence type="ECO:0000256" key="4">
    <source>
        <dbReference type="SAM" id="MobiDB-lite"/>
    </source>
</evidence>
<reference evidence="6 9" key="1">
    <citation type="journal article" date="2011" name="J. Bacteriol.">
        <title>Genome sequence of Halobiforma lacisalsi AJ5, an extremely halophilic archaeon which harbors a bop gene.</title>
        <authorList>
            <person name="Jiang X."/>
            <person name="Wang S."/>
            <person name="Cheng H."/>
            <person name="Huo Y."/>
            <person name="Zhang X."/>
            <person name="Zhu X."/>
            <person name="Han X."/>
            <person name="Ni P."/>
            <person name="Wu M."/>
        </authorList>
    </citation>
    <scope>NUCLEOTIDE SEQUENCE [LARGE SCALE GENOMIC DNA]</scope>
    <source>
        <strain evidence="6 9">AJ5</strain>
    </source>
</reference>
<dbReference type="Gene3D" id="3.40.50.1220">
    <property type="entry name" value="TPP-binding domain"/>
    <property type="match status" value="1"/>
</dbReference>
<dbReference type="eggNOG" id="arCOG04248">
    <property type="taxonomic scope" value="Archaea"/>
</dbReference>
<evidence type="ECO:0000313" key="6">
    <source>
        <dbReference type="EMBL" id="APW98053.1"/>
    </source>
</evidence>
<dbReference type="Proteomes" id="UP000011555">
    <property type="component" value="Unassembled WGS sequence"/>
</dbReference>
<evidence type="ECO:0000313" key="9">
    <source>
        <dbReference type="Proteomes" id="UP000186547"/>
    </source>
</evidence>
<dbReference type="PATRIC" id="fig|358396.7.peg.3710"/>
<reference evidence="7 8" key="2">
    <citation type="journal article" date="2014" name="PLoS Genet.">
        <title>Phylogenetically driven sequencing of extremely halophilic archaea reveals strategies for static and dynamic osmo-response.</title>
        <authorList>
            <person name="Becker E.A."/>
            <person name="Seitzer P.M."/>
            <person name="Tritt A."/>
            <person name="Larsen D."/>
            <person name="Krusor M."/>
            <person name="Yao A.I."/>
            <person name="Wu D."/>
            <person name="Madern D."/>
            <person name="Eisen J.A."/>
            <person name="Darling A.E."/>
            <person name="Facciotti M.T."/>
        </authorList>
    </citation>
    <scope>NUCLEOTIDE SEQUENCE [LARGE SCALE GENOMIC DNA]</scope>
    <source>
        <strain evidence="7 8">AJ5</strain>
    </source>
</reference>
<feature type="binding site" evidence="3">
    <location>
        <position position="174"/>
    </location>
    <ligand>
        <name>Zn(2+)</name>
        <dbReference type="ChEBI" id="CHEBI:29105"/>
    </ligand>
</feature>
<dbReference type="PANTHER" id="PTHR11085:SF4">
    <property type="entry name" value="NAD-DEPENDENT PROTEIN DEACYLASE"/>
    <property type="match status" value="1"/>
</dbReference>
<evidence type="ECO:0000256" key="1">
    <source>
        <dbReference type="ARBA" id="ARBA00022679"/>
    </source>
</evidence>
<dbReference type="PANTHER" id="PTHR11085">
    <property type="entry name" value="NAD-DEPENDENT PROTEIN DEACYLASE SIRTUIN-5, MITOCHONDRIAL-RELATED"/>
    <property type="match status" value="1"/>
</dbReference>
<dbReference type="Pfam" id="PF02146">
    <property type="entry name" value="SIR2"/>
    <property type="match status" value="2"/>
</dbReference>
<feature type="binding site" evidence="3">
    <location>
        <position position="196"/>
    </location>
    <ligand>
        <name>Zn(2+)</name>
        <dbReference type="ChEBI" id="CHEBI:29105"/>
    </ligand>
</feature>
<dbReference type="InterPro" id="IPR026590">
    <property type="entry name" value="Ssirtuin_cat_dom"/>
</dbReference>
<dbReference type="RefSeq" id="WP_007143355.1">
    <property type="nucleotide sequence ID" value="NZ_AOLZ01000073.1"/>
</dbReference>
<reference evidence="6" key="3">
    <citation type="submission" date="2017-01" db="EMBL/GenBank/DDBJ databases">
        <authorList>
            <person name="Mah S.A."/>
            <person name="Swanson W.J."/>
            <person name="Moy G.W."/>
            <person name="Vacquier V.D."/>
        </authorList>
    </citation>
    <scope>NUCLEOTIDE SEQUENCE</scope>
    <source>
        <strain evidence="6">AJ5</strain>
    </source>
</reference>
<dbReference type="EMBL" id="CP019285">
    <property type="protein sequence ID" value="APW98053.1"/>
    <property type="molecule type" value="Genomic_DNA"/>
</dbReference>
<evidence type="ECO:0000313" key="8">
    <source>
        <dbReference type="Proteomes" id="UP000011555"/>
    </source>
</evidence>
<evidence type="ECO:0000313" key="7">
    <source>
        <dbReference type="EMBL" id="EMA28609.1"/>
    </source>
</evidence>
<dbReference type="EMBL" id="AOLZ01000073">
    <property type="protein sequence ID" value="EMA28609.1"/>
    <property type="molecule type" value="Genomic_DNA"/>
</dbReference>
<gene>
    <name evidence="7" type="ORF">C445_18341</name>
    <name evidence="6" type="ORF">CHINAEXTREME_09770</name>
</gene>
<keyword evidence="1" id="KW-0808">Transferase</keyword>
<accession>M0L820</accession>
<dbReference type="GeneID" id="30921412"/>
<proteinExistence type="predicted"/>
<dbReference type="SUPFAM" id="SSF52467">
    <property type="entry name" value="DHS-like NAD/FAD-binding domain"/>
    <property type="match status" value="1"/>
</dbReference>
<dbReference type="GO" id="GO:0046872">
    <property type="term" value="F:metal ion binding"/>
    <property type="evidence" value="ECO:0007669"/>
    <property type="project" value="UniProtKB-KW"/>
</dbReference>
<feature type="binding site" evidence="3">
    <location>
        <position position="171"/>
    </location>
    <ligand>
        <name>Zn(2+)</name>
        <dbReference type="ChEBI" id="CHEBI:29105"/>
    </ligand>
</feature>
<protein>
    <submittedName>
        <fullName evidence="6">NAD-dependent protein deacetylase</fullName>
    </submittedName>
    <submittedName>
        <fullName evidence="7">Silent information regulator protein Sir2</fullName>
    </submittedName>
</protein>
<evidence type="ECO:0000259" key="5">
    <source>
        <dbReference type="PROSITE" id="PS50305"/>
    </source>
</evidence>
<evidence type="ECO:0000256" key="3">
    <source>
        <dbReference type="PROSITE-ProRule" id="PRU00236"/>
    </source>
</evidence>
<dbReference type="KEGG" id="hlc:CHINAEXTREME09770"/>
<dbReference type="Proteomes" id="UP000186547">
    <property type="component" value="Chromosome"/>
</dbReference>
<organism evidence="7 8">
    <name type="scientific">Natronobacterium lacisalsi AJ5</name>
    <dbReference type="NCBI Taxonomy" id="358396"/>
    <lineage>
        <taxon>Archaea</taxon>
        <taxon>Methanobacteriati</taxon>
        <taxon>Methanobacteriota</taxon>
        <taxon>Stenosarchaea group</taxon>
        <taxon>Halobacteria</taxon>
        <taxon>Halobacteriales</taxon>
        <taxon>Natrialbaceae</taxon>
        <taxon>Natronobacterium</taxon>
    </lineage>
</organism>
<feature type="domain" description="Deacetylase sirtuin-type" evidence="5">
    <location>
        <begin position="8"/>
        <end position="295"/>
    </location>
</feature>
<dbReference type="GO" id="GO:0070403">
    <property type="term" value="F:NAD+ binding"/>
    <property type="evidence" value="ECO:0007669"/>
    <property type="project" value="InterPro"/>
</dbReference>
<dbReference type="InterPro" id="IPR026591">
    <property type="entry name" value="Sirtuin_cat_small_dom_sf"/>
</dbReference>
<dbReference type="CDD" id="cd01407">
    <property type="entry name" value="SIR2-fam"/>
    <property type="match status" value="1"/>
</dbReference>
<keyword evidence="2" id="KW-0520">NAD</keyword>
<keyword evidence="8" id="KW-1185">Reference proteome</keyword>
<evidence type="ECO:0000256" key="2">
    <source>
        <dbReference type="ARBA" id="ARBA00023027"/>
    </source>
</evidence>